<dbReference type="PANTHER" id="PTHR40261:SF1">
    <property type="entry name" value="RIESKE DOMAIN-CONTAINING PROTEIN"/>
    <property type="match status" value="1"/>
</dbReference>
<dbReference type="OrthoDB" id="113472at2759"/>
<accession>A0A9W6TBX8</accession>
<feature type="compositionally biased region" description="Basic residues" evidence="1">
    <location>
        <begin position="290"/>
        <end position="299"/>
    </location>
</feature>
<feature type="compositionally biased region" description="Basic residues" evidence="1">
    <location>
        <begin position="260"/>
        <end position="272"/>
    </location>
</feature>
<name>A0A9W6TBX8_9STRA</name>
<dbReference type="Proteomes" id="UP001165083">
    <property type="component" value="Unassembled WGS sequence"/>
</dbReference>
<feature type="compositionally biased region" description="Low complexity" evidence="1">
    <location>
        <begin position="32"/>
        <end position="57"/>
    </location>
</feature>
<gene>
    <name evidence="2" type="ORF">Plil01_000093600</name>
</gene>
<feature type="region of interest" description="Disordered" evidence="1">
    <location>
        <begin position="100"/>
        <end position="122"/>
    </location>
</feature>
<reference evidence="2" key="1">
    <citation type="submission" date="2023-04" db="EMBL/GenBank/DDBJ databases">
        <title>Phytophthora lilii NBRC 32176.</title>
        <authorList>
            <person name="Ichikawa N."/>
            <person name="Sato H."/>
            <person name="Tonouchi N."/>
        </authorList>
    </citation>
    <scope>NUCLEOTIDE SEQUENCE</scope>
    <source>
        <strain evidence="2">NBRC 32176</strain>
    </source>
</reference>
<dbReference type="PANTHER" id="PTHR40261">
    <property type="match status" value="1"/>
</dbReference>
<sequence length="841" mass="93854">MAHGRVSRAVARLLRPFHRQHKADDATAKTQRSSVASTTSSSTCSTSSSSSRSSAGFRGATGARVFTLKSDGDGIPHTVMMPPAFFRQLRALAEQTAALASGEQMRASHKGHEPPLSSSRTSIRWRGDFSTKTLDKIAIILTEDDGDGFASTIGRRSAKPVPMESAAKAMLQLWKCCMQILDVLADGAMPEPSLRHTVAHSRDIAVAAAADKRRQLEQSALTLLALVIRRQEFDALLVAAGHGGCKNHKPTEEARGMARLSRRLSRNSRRSRSISTTAKNGNRSSMPSKPAHHSQKSKRAGQDSNVRLCDSVHQFLELHQSTLQYAFETVHGPIDASGSNTAFDSFDLHQELLAALVATSYMRVPRLRSHMLDSLSNLLPSTAFSSTRSVSLSFLSSRGRGKSVIDDKLRLTPYNWHFSMYPQCQNLLATVNREDRWAPSAQMLNQLMADKDGCMLVLAQIFEQLTGQQVIGRTDWKCIPGADLLKDATLEISRSLFQTELQQREPKWQDAVEEKVGNETASAKEPQPFRDSFSLMDAGLDEVNTPTSYFAVQVTAMMHENVGFIHEYLMTILRSTNYMLPHHVILCLQYMEKLMLEFPAFFVNEDAAQDFLALSNMETTNPHNQPQQERSCADVETLRYVFSCLLDSEHFEILKATELFLLKNFMGLSVTLQLQLTDLFATHVKRLFLHWNRDVRYCFYHILLYLTYPGNRLVLGARSDEALMGAEASRLFEIPGLVRTGGGASWDAFDVPLQQIVTRYTQVTKRRQRTRQPPSWVDAVPWAMVQRAVTEYKTHVKTYFVYAQQISLHQRVPTPVFSVKTGENASSPANAGKPRAAAVLA</sequence>
<keyword evidence="3" id="KW-1185">Reference proteome</keyword>
<feature type="region of interest" description="Disordered" evidence="1">
    <location>
        <begin position="821"/>
        <end position="841"/>
    </location>
</feature>
<feature type="region of interest" description="Disordered" evidence="1">
    <location>
        <begin position="13"/>
        <end position="57"/>
    </location>
</feature>
<comment type="caution">
    <text evidence="2">The sequence shown here is derived from an EMBL/GenBank/DDBJ whole genome shotgun (WGS) entry which is preliminary data.</text>
</comment>
<proteinExistence type="predicted"/>
<dbReference type="AlphaFoldDB" id="A0A9W6TBX8"/>
<feature type="compositionally biased region" description="Polar residues" evidence="1">
    <location>
        <begin position="276"/>
        <end position="287"/>
    </location>
</feature>
<evidence type="ECO:0000313" key="3">
    <source>
        <dbReference type="Proteomes" id="UP001165083"/>
    </source>
</evidence>
<organism evidence="2 3">
    <name type="scientific">Phytophthora lilii</name>
    <dbReference type="NCBI Taxonomy" id="2077276"/>
    <lineage>
        <taxon>Eukaryota</taxon>
        <taxon>Sar</taxon>
        <taxon>Stramenopiles</taxon>
        <taxon>Oomycota</taxon>
        <taxon>Peronosporomycetes</taxon>
        <taxon>Peronosporales</taxon>
        <taxon>Peronosporaceae</taxon>
        <taxon>Phytophthora</taxon>
    </lineage>
</organism>
<evidence type="ECO:0000313" key="2">
    <source>
        <dbReference type="EMBL" id="GMF10088.1"/>
    </source>
</evidence>
<evidence type="ECO:0000256" key="1">
    <source>
        <dbReference type="SAM" id="MobiDB-lite"/>
    </source>
</evidence>
<protein>
    <submittedName>
        <fullName evidence="2">Unnamed protein product</fullName>
    </submittedName>
</protein>
<feature type="region of interest" description="Disordered" evidence="1">
    <location>
        <begin position="244"/>
        <end position="304"/>
    </location>
</feature>
<dbReference type="EMBL" id="BSXW01000030">
    <property type="protein sequence ID" value="GMF10088.1"/>
    <property type="molecule type" value="Genomic_DNA"/>
</dbReference>